<feature type="non-terminal residue" evidence="1">
    <location>
        <position position="1"/>
    </location>
</feature>
<evidence type="ECO:0000313" key="1">
    <source>
        <dbReference type="EMBL" id="PIR91144.1"/>
    </source>
</evidence>
<proteinExistence type="predicted"/>
<protein>
    <submittedName>
        <fullName evidence="1">Uncharacterized protein</fullName>
    </submittedName>
</protein>
<dbReference type="EMBL" id="PFAV01000053">
    <property type="protein sequence ID" value="PIR91144.1"/>
    <property type="molecule type" value="Genomic_DNA"/>
</dbReference>
<comment type="caution">
    <text evidence="1">The sequence shown here is derived from an EMBL/GenBank/DDBJ whole genome shotgun (WGS) entry which is preliminary data.</text>
</comment>
<sequence length="604" mass="63763">PNAALQIVKDSAGGELLRLSGYSPSPNGYYLSVVPVVGSNTVDYRFQTIDNIGGTKDMLYLDSSSGNIGVGNTAPAAKLDIVGEAKTRIAVTGNSGGIQIGTEANERPRIGFHVSDNNRRFKLEVNSINTVDERLGIFSNCGGGCAETEWLTINKSGNVGIGITAPTAKLEVAGQIKITGGTPGANKVLTSDASGLASWQTLGSGGGVIGGSGTQNYVPKFNNAAGTTIGNSQIFDNGTNVGIGMAPANKLHVAGSIGATGWIGAGCEGACEGGGGYSILYPEGFGILTAGLKVGAWEQMTSGNIKADGSITAGGGTINNPNSSYRWVGGGNWNTFYTPSGYIQIGPADSGWAHIYSDGKPFIFNTPVYSVANTFSSYNGDLLLQRAGTTILTVTASSARAPDFCTNSGKCLNNLSAIETDPIWNAQKASYATQAWVTGLGYTTQAWVQAQNYTTLPAVQSWVSGQNYIKDGSSVNSLTVNKLYVTTIDPIYEIDGKKYATYVADFSGGVRMETAGVFQIPQSKEVLISFNDLKKGSDLWLFWQASNKNINDLVVILTPGFNGQAWYEKQDNKIVIYGDRKGEVSYRLTLPRKDANEWPNKISK</sequence>
<organism evidence="1 2">
    <name type="scientific">bacterium (Candidatus Gribaldobacteria) CG10_big_fil_rev_8_21_14_0_10_41_12</name>
    <dbReference type="NCBI Taxonomy" id="2014277"/>
    <lineage>
        <taxon>Bacteria</taxon>
        <taxon>Candidatus Gribaldobacteria</taxon>
    </lineage>
</organism>
<accession>A0A2H0UWA1</accession>
<dbReference type="Proteomes" id="UP000228906">
    <property type="component" value="Unassembled WGS sequence"/>
</dbReference>
<reference evidence="2" key="1">
    <citation type="submission" date="2017-09" db="EMBL/GenBank/DDBJ databases">
        <title>Depth-based differentiation of microbial function through sediment-hosted aquifers and enrichment of novel symbionts in the deep terrestrial subsurface.</title>
        <authorList>
            <person name="Probst A.J."/>
            <person name="Ladd B."/>
            <person name="Jarett J.K."/>
            <person name="Geller-Mcgrath D.E."/>
            <person name="Sieber C.M.K."/>
            <person name="Emerson J.B."/>
            <person name="Anantharaman K."/>
            <person name="Thomas B.C."/>
            <person name="Malmstrom R."/>
            <person name="Stieglmeier M."/>
            <person name="Klingl A."/>
            <person name="Woyke T."/>
            <person name="Ryan C.M."/>
            <person name="Banfield J.F."/>
        </authorList>
    </citation>
    <scope>NUCLEOTIDE SEQUENCE [LARGE SCALE GENOMIC DNA]</scope>
</reference>
<gene>
    <name evidence="1" type="ORF">COU03_02930</name>
</gene>
<evidence type="ECO:0000313" key="2">
    <source>
        <dbReference type="Proteomes" id="UP000228906"/>
    </source>
</evidence>
<dbReference type="AlphaFoldDB" id="A0A2H0UWA1"/>
<name>A0A2H0UWA1_9BACT</name>